<dbReference type="GO" id="GO:0000271">
    <property type="term" value="P:polysaccharide biosynthetic process"/>
    <property type="evidence" value="ECO:0007669"/>
    <property type="project" value="InterPro"/>
</dbReference>
<gene>
    <name evidence="8" type="ORF">GM658_10105</name>
</gene>
<evidence type="ECO:0000256" key="6">
    <source>
        <dbReference type="SAM" id="Phobius"/>
    </source>
</evidence>
<dbReference type="InterPro" id="IPR051401">
    <property type="entry name" value="GtrA_CellWall_Glycosyl"/>
</dbReference>
<dbReference type="OrthoDB" id="8562382at2"/>
<comment type="subcellular location">
    <subcellularLocation>
        <location evidence="1">Membrane</location>
        <topology evidence="1">Multi-pass membrane protein</topology>
    </subcellularLocation>
</comment>
<dbReference type="Pfam" id="PF04138">
    <property type="entry name" value="GtrA_DPMS_TM"/>
    <property type="match status" value="1"/>
</dbReference>
<keyword evidence="4 6" id="KW-1133">Transmembrane helix</keyword>
<reference evidence="8 9" key="1">
    <citation type="submission" date="2019-11" db="EMBL/GenBank/DDBJ databases">
        <title>Type strains purchased from KCTC, JCM and DSMZ.</title>
        <authorList>
            <person name="Lu H."/>
        </authorList>
    </citation>
    <scope>NUCLEOTIDE SEQUENCE [LARGE SCALE GENOMIC DNA]</scope>
    <source>
        <strain evidence="8 9">JCM 31587</strain>
    </source>
</reference>
<dbReference type="RefSeq" id="WP_155453889.1">
    <property type="nucleotide sequence ID" value="NZ_WNKX01000006.1"/>
</dbReference>
<accession>A0A6L6QFC5</accession>
<keyword evidence="5 6" id="KW-0472">Membrane</keyword>
<feature type="domain" description="GtrA/DPMS transmembrane" evidence="7">
    <location>
        <begin position="7"/>
        <end position="121"/>
    </location>
</feature>
<evidence type="ECO:0000256" key="2">
    <source>
        <dbReference type="ARBA" id="ARBA00009399"/>
    </source>
</evidence>
<organism evidence="8 9">
    <name type="scientific">Massilia eburnea</name>
    <dbReference type="NCBI Taxonomy" id="1776165"/>
    <lineage>
        <taxon>Bacteria</taxon>
        <taxon>Pseudomonadati</taxon>
        <taxon>Pseudomonadota</taxon>
        <taxon>Betaproteobacteria</taxon>
        <taxon>Burkholderiales</taxon>
        <taxon>Oxalobacteraceae</taxon>
        <taxon>Telluria group</taxon>
        <taxon>Massilia</taxon>
    </lineage>
</organism>
<evidence type="ECO:0000259" key="7">
    <source>
        <dbReference type="Pfam" id="PF04138"/>
    </source>
</evidence>
<sequence>MRRPFFFALVGAAAALTHLAVVYLLVEFASWPPAQANVAAFCVAFLVSYMGQRRYTFGAGAPWLHSMARWGAVSVAAFALNQLMFTQALLHLPGQPYLLLLAVVTFLVAALSFLLGKVWAFAGAAR</sequence>
<keyword evidence="3 6" id="KW-0812">Transmembrane</keyword>
<name>A0A6L6QFC5_9BURK</name>
<dbReference type="PANTHER" id="PTHR38459">
    <property type="entry name" value="PROPHAGE BACTOPRENOL-LINKED GLUCOSE TRANSLOCASE HOMOLOG"/>
    <property type="match status" value="1"/>
</dbReference>
<proteinExistence type="inferred from homology"/>
<evidence type="ECO:0000256" key="4">
    <source>
        <dbReference type="ARBA" id="ARBA00022989"/>
    </source>
</evidence>
<dbReference type="AlphaFoldDB" id="A0A6L6QFC5"/>
<dbReference type="InterPro" id="IPR007267">
    <property type="entry name" value="GtrA_DPMS_TM"/>
</dbReference>
<evidence type="ECO:0000313" key="8">
    <source>
        <dbReference type="EMBL" id="MTW10955.1"/>
    </source>
</evidence>
<dbReference type="Proteomes" id="UP000472320">
    <property type="component" value="Unassembled WGS sequence"/>
</dbReference>
<feature type="transmembrane region" description="Helical" evidence="6">
    <location>
        <begin position="34"/>
        <end position="51"/>
    </location>
</feature>
<dbReference type="EMBL" id="WNKX01000006">
    <property type="protein sequence ID" value="MTW10955.1"/>
    <property type="molecule type" value="Genomic_DNA"/>
</dbReference>
<evidence type="ECO:0000256" key="1">
    <source>
        <dbReference type="ARBA" id="ARBA00004141"/>
    </source>
</evidence>
<feature type="transmembrane region" description="Helical" evidence="6">
    <location>
        <begin position="63"/>
        <end position="85"/>
    </location>
</feature>
<comment type="similarity">
    <text evidence="2">Belongs to the GtrA family.</text>
</comment>
<evidence type="ECO:0000256" key="3">
    <source>
        <dbReference type="ARBA" id="ARBA00022692"/>
    </source>
</evidence>
<comment type="caution">
    <text evidence="8">The sequence shown here is derived from an EMBL/GenBank/DDBJ whole genome shotgun (WGS) entry which is preliminary data.</text>
</comment>
<evidence type="ECO:0000256" key="5">
    <source>
        <dbReference type="ARBA" id="ARBA00023136"/>
    </source>
</evidence>
<dbReference type="GO" id="GO:0005886">
    <property type="term" value="C:plasma membrane"/>
    <property type="evidence" value="ECO:0007669"/>
    <property type="project" value="TreeGrafter"/>
</dbReference>
<dbReference type="PANTHER" id="PTHR38459:SF1">
    <property type="entry name" value="PROPHAGE BACTOPRENOL-LINKED GLUCOSE TRANSLOCASE HOMOLOG"/>
    <property type="match status" value="1"/>
</dbReference>
<feature type="transmembrane region" description="Helical" evidence="6">
    <location>
        <begin position="97"/>
        <end position="120"/>
    </location>
</feature>
<keyword evidence="9" id="KW-1185">Reference proteome</keyword>
<evidence type="ECO:0000313" key="9">
    <source>
        <dbReference type="Proteomes" id="UP000472320"/>
    </source>
</evidence>
<protein>
    <submittedName>
        <fullName evidence="8">GtrA family protein</fullName>
    </submittedName>
</protein>